<protein>
    <submittedName>
        <fullName evidence="1">Uncharacterized protein</fullName>
    </submittedName>
</protein>
<organism evidence="1">
    <name type="scientific">uncultured Poseidoniia archaeon</name>
    <dbReference type="NCBI Taxonomy" id="1697135"/>
    <lineage>
        <taxon>Archaea</taxon>
        <taxon>Methanobacteriati</taxon>
        <taxon>Thermoplasmatota</taxon>
        <taxon>Candidatus Poseidoniia</taxon>
        <taxon>environmental samples</taxon>
    </lineage>
</organism>
<evidence type="ECO:0000313" key="1">
    <source>
        <dbReference type="EMBL" id="ANV80956.1"/>
    </source>
</evidence>
<reference evidence="1" key="2">
    <citation type="journal article" date="2015" name="ISME J.">
        <title>A new class of marine Euryarchaeota group II from the Mediterranean deep chlorophyll maximum.</title>
        <authorList>
            <person name="Martin-Cuadrado A.B."/>
            <person name="Garcia-Heredia I."/>
            <person name="Molto A.G."/>
            <person name="Lopez-Ubeda R."/>
            <person name="Kimes N."/>
            <person name="Lopez-Garcia P."/>
            <person name="Moreira D."/>
            <person name="Rodriguez-Valera F."/>
        </authorList>
    </citation>
    <scope>NUCLEOTIDE SEQUENCE</scope>
</reference>
<dbReference type="InterPro" id="IPR025921">
    <property type="entry name" value="HmuY"/>
</dbReference>
<proteinExistence type="predicted"/>
<name>A0A1B1TFA3_9ARCH</name>
<dbReference type="CDD" id="cd12105">
    <property type="entry name" value="HmuY"/>
    <property type="match status" value="1"/>
</dbReference>
<dbReference type="AlphaFoldDB" id="A0A1B1TFA3"/>
<dbReference type="EMBL" id="KP211913">
    <property type="protein sequence ID" value="ANV80956.1"/>
    <property type="molecule type" value="Genomic_DNA"/>
</dbReference>
<reference evidence="1" key="1">
    <citation type="submission" date="2014-11" db="EMBL/GenBank/DDBJ databases">
        <authorList>
            <person name="Zhu J."/>
            <person name="Qi W."/>
            <person name="Song R."/>
        </authorList>
    </citation>
    <scope>NUCLEOTIDE SEQUENCE</scope>
</reference>
<accession>A0A1B1TFA3</accession>
<sequence length="306" mass="34553">MSNWLKRILAGVLIVLLIGAGGWYLLVTSYSAELTTENEILVEDYNENVSNQSNDPLFQLSFSSGEDNLDWSKLTMSLKSDENRYDCTKSGLTSSISHNGLIQTKLNSDGNSFTIEANSDSDDFIFLSFTDMQQTNDSNYSISFSKTDIILGENVSGYSTEEEFQNVDTIPDGEPTETSDSRLEWYDYDISVHRVIPKEITYIVNDSNMFYKIQFLSYYNSDDDSRYISFIISSVGDTDAPAINNENLTKEAHCIISSDNESVWNYDEIIYVSENGHDICSSACNLEIEVRYLNQIVKGISEVKVE</sequence>